<dbReference type="SMART" id="SM00900">
    <property type="entry name" value="FMN_bind"/>
    <property type="match status" value="1"/>
</dbReference>
<evidence type="ECO:0000256" key="3">
    <source>
        <dbReference type="ARBA" id="ARBA00022630"/>
    </source>
</evidence>
<dbReference type="HAMAP" id="MF_00479">
    <property type="entry name" value="RsxG_RnfG"/>
    <property type="match status" value="1"/>
</dbReference>
<comment type="caution">
    <text evidence="7">The sequence shown here is derived from an EMBL/GenBank/DDBJ whole genome shotgun (WGS) entry which is preliminary data.</text>
</comment>
<dbReference type="PANTHER" id="PTHR36118">
    <property type="entry name" value="ION-TRANSLOCATING OXIDOREDUCTASE COMPLEX SUBUNIT G"/>
    <property type="match status" value="1"/>
</dbReference>
<dbReference type="EMBL" id="VSSQ01004135">
    <property type="protein sequence ID" value="MPM23883.1"/>
    <property type="molecule type" value="Genomic_DNA"/>
</dbReference>
<reference evidence="7" key="1">
    <citation type="submission" date="2019-08" db="EMBL/GenBank/DDBJ databases">
        <authorList>
            <person name="Kucharzyk K."/>
            <person name="Murdoch R.W."/>
            <person name="Higgins S."/>
            <person name="Loffler F."/>
        </authorList>
    </citation>
    <scope>NUCLEOTIDE SEQUENCE</scope>
</reference>
<dbReference type="NCBIfam" id="TIGR01947">
    <property type="entry name" value="rnfG"/>
    <property type="match status" value="1"/>
</dbReference>
<evidence type="ECO:0000256" key="2">
    <source>
        <dbReference type="ARBA" id="ARBA00022553"/>
    </source>
</evidence>
<sequence length="180" mass="18338">MSEKKKNPDSIPRLTLILLAFAAVTALVLGLVNMITKDKIALIKEEKTSTAMQAVLPADSYSKVDYSGGDTLVLTVYSAGDKGYVVEVGPSGFGGTIDMVVGVDTDGAVTGVSIISMSETSGLGSNATKEAFRSQYVGGTGPFAVNKDGGKINALTGATVTSRAVTKGVNAALDAVKTLG</sequence>
<dbReference type="AlphaFoldDB" id="A0A644YBF2"/>
<evidence type="ECO:0000313" key="7">
    <source>
        <dbReference type="EMBL" id="MPM23883.1"/>
    </source>
</evidence>
<keyword evidence="5" id="KW-0249">Electron transport</keyword>
<dbReference type="PIRSF" id="PIRSF006091">
    <property type="entry name" value="E_trnsport_RnfG"/>
    <property type="match status" value="1"/>
</dbReference>
<dbReference type="GO" id="GO:0009055">
    <property type="term" value="F:electron transfer activity"/>
    <property type="evidence" value="ECO:0007669"/>
    <property type="project" value="InterPro"/>
</dbReference>
<keyword evidence="4" id="KW-0288">FMN</keyword>
<dbReference type="InterPro" id="IPR010209">
    <property type="entry name" value="Ion_transpt_RnfG/RsxG"/>
</dbReference>
<evidence type="ECO:0000259" key="6">
    <source>
        <dbReference type="SMART" id="SM00900"/>
    </source>
</evidence>
<dbReference type="Pfam" id="PF04205">
    <property type="entry name" value="FMN_bind"/>
    <property type="match status" value="1"/>
</dbReference>
<dbReference type="GO" id="GO:0010181">
    <property type="term" value="F:FMN binding"/>
    <property type="evidence" value="ECO:0007669"/>
    <property type="project" value="InterPro"/>
</dbReference>
<evidence type="ECO:0000256" key="4">
    <source>
        <dbReference type="ARBA" id="ARBA00022643"/>
    </source>
</evidence>
<gene>
    <name evidence="7" type="primary">rnfG_5</name>
    <name evidence="7" type="ORF">SDC9_70360</name>
</gene>
<proteinExistence type="inferred from homology"/>
<dbReference type="GO" id="GO:0022900">
    <property type="term" value="P:electron transport chain"/>
    <property type="evidence" value="ECO:0007669"/>
    <property type="project" value="InterPro"/>
</dbReference>
<keyword evidence="1" id="KW-0813">Transport</keyword>
<protein>
    <submittedName>
        <fullName evidence="7">Electron transport complex subunit RnfG</fullName>
    </submittedName>
</protein>
<name>A0A644YBF2_9ZZZZ</name>
<keyword evidence="2" id="KW-0597">Phosphoprotein</keyword>
<evidence type="ECO:0000256" key="1">
    <source>
        <dbReference type="ARBA" id="ARBA00022448"/>
    </source>
</evidence>
<dbReference type="PANTHER" id="PTHR36118:SF1">
    <property type="entry name" value="ION-TRANSLOCATING OXIDOREDUCTASE COMPLEX SUBUNIT G"/>
    <property type="match status" value="1"/>
</dbReference>
<accession>A0A644YBF2</accession>
<evidence type="ECO:0000256" key="5">
    <source>
        <dbReference type="ARBA" id="ARBA00022982"/>
    </source>
</evidence>
<dbReference type="InterPro" id="IPR007329">
    <property type="entry name" value="FMN-bd"/>
</dbReference>
<organism evidence="7">
    <name type="scientific">bioreactor metagenome</name>
    <dbReference type="NCBI Taxonomy" id="1076179"/>
    <lineage>
        <taxon>unclassified sequences</taxon>
        <taxon>metagenomes</taxon>
        <taxon>ecological metagenomes</taxon>
    </lineage>
</organism>
<dbReference type="GO" id="GO:0005886">
    <property type="term" value="C:plasma membrane"/>
    <property type="evidence" value="ECO:0007669"/>
    <property type="project" value="InterPro"/>
</dbReference>
<keyword evidence="3" id="KW-0285">Flavoprotein</keyword>
<feature type="domain" description="FMN-binding" evidence="6">
    <location>
        <begin position="92"/>
        <end position="176"/>
    </location>
</feature>